<evidence type="ECO:0000259" key="2">
    <source>
        <dbReference type="Pfam" id="PF10026"/>
    </source>
</evidence>
<reference evidence="3 4" key="1">
    <citation type="submission" date="2017-12" db="EMBL/GenBank/DDBJ databases">
        <authorList>
            <person name="Paulsen S."/>
            <person name="Gram L.K."/>
        </authorList>
    </citation>
    <scope>NUCLEOTIDE SEQUENCE [LARGE SCALE GENOMIC DNA]</scope>
    <source>
        <strain evidence="3 4">S1189</strain>
    </source>
</reference>
<keyword evidence="1" id="KW-0732">Signal</keyword>
<dbReference type="InterPro" id="IPR018728">
    <property type="entry name" value="DUF2268"/>
</dbReference>
<dbReference type="OrthoDB" id="1421358at2"/>
<feature type="chain" id="PRO_5024283298" description="DUF2268 domain-containing protein" evidence="1">
    <location>
        <begin position="21"/>
        <end position="245"/>
    </location>
</feature>
<reference evidence="4" key="2">
    <citation type="submission" date="2019-06" db="EMBL/GenBank/DDBJ databases">
        <title>Co-occurence of chitin degradation, pigmentation and bioactivity in marine Pseudoalteromonas.</title>
        <authorList>
            <person name="Sonnenschein E.C."/>
            <person name="Bech P.K."/>
        </authorList>
    </citation>
    <scope>NUCLEOTIDE SEQUENCE [LARGE SCALE GENOMIC DNA]</scope>
    <source>
        <strain evidence="4">S1189</strain>
    </source>
</reference>
<dbReference type="Proteomes" id="UP000307362">
    <property type="component" value="Unassembled WGS sequence"/>
</dbReference>
<comment type="caution">
    <text evidence="3">The sequence shown here is derived from an EMBL/GenBank/DDBJ whole genome shotgun (WGS) entry which is preliminary data.</text>
</comment>
<gene>
    <name evidence="3" type="ORF">CWB73_19705</name>
</gene>
<name>A0A5S3YPD3_9GAMM</name>
<organism evidence="3 4">
    <name type="scientific">Pseudoalteromonas phenolica</name>
    <dbReference type="NCBI Taxonomy" id="161398"/>
    <lineage>
        <taxon>Bacteria</taxon>
        <taxon>Pseudomonadati</taxon>
        <taxon>Pseudomonadota</taxon>
        <taxon>Gammaproteobacteria</taxon>
        <taxon>Alteromonadales</taxon>
        <taxon>Pseudoalteromonadaceae</taxon>
        <taxon>Pseudoalteromonas</taxon>
    </lineage>
</organism>
<protein>
    <recommendedName>
        <fullName evidence="2">DUF2268 domain-containing protein</fullName>
    </recommendedName>
</protein>
<dbReference type="EMBL" id="PNCM01000064">
    <property type="protein sequence ID" value="TMP77481.1"/>
    <property type="molecule type" value="Genomic_DNA"/>
</dbReference>
<proteinExistence type="predicted"/>
<feature type="domain" description="DUF2268" evidence="2">
    <location>
        <begin position="113"/>
        <end position="233"/>
    </location>
</feature>
<dbReference type="Pfam" id="PF10026">
    <property type="entry name" value="DUF2268"/>
    <property type="match status" value="1"/>
</dbReference>
<sequence>MKLLKLIGLLCAFLATTASAESNLATFKYIEHEKYQLTEQQKNHIEKTTKQTILDFENLLPELKRPMNFTVRLIDRNLKDVYGVSGRADKDDAVEIFISATYQGGIDAAINEGLRGTIFHELHHTHRGWTIYDNKFPAGIDVATINEGLADVFAELQIGREMNKMSKTEDFNSWAKEILALPKNANYGQWMFDHPDGREAIGYRTGAYIVKLAMKNSRQDIVALSKLPIKEIYDLAGFKYRKNKL</sequence>
<accession>A0A5S3YPD3</accession>
<dbReference type="RefSeq" id="WP_138569131.1">
    <property type="nucleotide sequence ID" value="NZ_PNCM01000064.1"/>
</dbReference>
<evidence type="ECO:0000313" key="3">
    <source>
        <dbReference type="EMBL" id="TMP77481.1"/>
    </source>
</evidence>
<evidence type="ECO:0000256" key="1">
    <source>
        <dbReference type="SAM" id="SignalP"/>
    </source>
</evidence>
<dbReference type="AlphaFoldDB" id="A0A5S3YPD3"/>
<feature type="signal peptide" evidence="1">
    <location>
        <begin position="1"/>
        <end position="20"/>
    </location>
</feature>
<evidence type="ECO:0000313" key="4">
    <source>
        <dbReference type="Proteomes" id="UP000307362"/>
    </source>
</evidence>